<dbReference type="NCBIfam" id="TIGR02914">
    <property type="entry name" value="EpsI_fam"/>
    <property type="match status" value="1"/>
</dbReference>
<name>A0A934SII1_9RHOB</name>
<feature type="domain" description="Methanolan biosynthesis EpsI" evidence="1">
    <location>
        <begin position="2"/>
        <end position="166"/>
    </location>
</feature>
<protein>
    <submittedName>
        <fullName evidence="2">EpsI family protein</fullName>
    </submittedName>
</protein>
<dbReference type="EMBL" id="JAEPRQ010000013">
    <property type="protein sequence ID" value="MBK4218110.1"/>
    <property type="molecule type" value="Genomic_DNA"/>
</dbReference>
<accession>A0A934SII1</accession>
<keyword evidence="3" id="KW-1185">Reference proteome</keyword>
<evidence type="ECO:0000313" key="2">
    <source>
        <dbReference type="EMBL" id="MBK4218110.1"/>
    </source>
</evidence>
<reference evidence="2" key="1">
    <citation type="submission" date="2021-01" db="EMBL/GenBank/DDBJ databases">
        <title>Paracoccus amoyensis sp. nov., isolated from the surface seawater along the coast of Xiamen Island, China.</title>
        <authorList>
            <person name="Lyu L."/>
        </authorList>
    </citation>
    <scope>NUCLEOTIDE SEQUENCE</scope>
    <source>
        <strain evidence="2">MJ17</strain>
    </source>
</reference>
<feature type="non-terminal residue" evidence="2">
    <location>
        <position position="1"/>
    </location>
</feature>
<gene>
    <name evidence="2" type="ORF">JJJ17_19460</name>
</gene>
<sequence>RGPEERLTPDIAKSLGADDYRQVTLTLDRETPPVGLFMAFYNDQSQGGVHSPEICLPSSGWEIAKLERTDISAKLGQDQAFPLNRAIIQRGEQRMMVYYWFQQGERRVAWDFAAKFYLLADGIRTGQTDGGLVRLTTPINEGESEDAAEARLLELTRQLSGELPRFIPAD</sequence>
<evidence type="ECO:0000313" key="3">
    <source>
        <dbReference type="Proteomes" id="UP000640485"/>
    </source>
</evidence>
<dbReference type="Proteomes" id="UP000640485">
    <property type="component" value="Unassembled WGS sequence"/>
</dbReference>
<comment type="caution">
    <text evidence="2">The sequence shown here is derived from an EMBL/GenBank/DDBJ whole genome shotgun (WGS) entry which is preliminary data.</text>
</comment>
<dbReference type="RefSeq" id="WP_200689450.1">
    <property type="nucleotide sequence ID" value="NZ_JAEPRQ010000013.1"/>
</dbReference>
<organism evidence="2 3">
    <name type="scientific">Paracoccus caeni</name>
    <dbReference type="NCBI Taxonomy" id="657651"/>
    <lineage>
        <taxon>Bacteria</taxon>
        <taxon>Pseudomonadati</taxon>
        <taxon>Pseudomonadota</taxon>
        <taxon>Alphaproteobacteria</taxon>
        <taxon>Rhodobacterales</taxon>
        <taxon>Paracoccaceae</taxon>
        <taxon>Paracoccus</taxon>
    </lineage>
</organism>
<dbReference type="Pfam" id="PF11984">
    <property type="entry name" value="DUF3485"/>
    <property type="match status" value="1"/>
</dbReference>
<proteinExistence type="predicted"/>
<evidence type="ECO:0000259" key="1">
    <source>
        <dbReference type="Pfam" id="PF11984"/>
    </source>
</evidence>
<dbReference type="InterPro" id="IPR014263">
    <property type="entry name" value="Methanolan_biosynth_EpsI"/>
</dbReference>
<dbReference type="AlphaFoldDB" id="A0A934SII1"/>